<dbReference type="SMART" id="SM00382">
    <property type="entry name" value="AAA"/>
    <property type="match status" value="1"/>
</dbReference>
<dbReference type="InterPro" id="IPR003439">
    <property type="entry name" value="ABC_transporter-like_ATP-bd"/>
</dbReference>
<accession>A0A401FRQ5</accession>
<dbReference type="PROSITE" id="PS50893">
    <property type="entry name" value="ABC_TRANSPORTER_2"/>
    <property type="match status" value="1"/>
</dbReference>
<evidence type="ECO:0000256" key="3">
    <source>
        <dbReference type="ARBA" id="ARBA00022840"/>
    </source>
</evidence>
<dbReference type="InterPro" id="IPR017871">
    <property type="entry name" value="ABC_transporter-like_CS"/>
</dbReference>
<dbReference type="InterPro" id="IPR013611">
    <property type="entry name" value="Transp-assoc_OB_typ2"/>
</dbReference>
<dbReference type="Proteomes" id="UP000288096">
    <property type="component" value="Unassembled WGS sequence"/>
</dbReference>
<dbReference type="OrthoDB" id="9809450at2"/>
<comment type="caution">
    <text evidence="5">The sequence shown here is derived from an EMBL/GenBank/DDBJ whole genome shotgun (WGS) entry which is preliminary data.</text>
</comment>
<keyword evidence="1" id="KW-0813">Transport</keyword>
<dbReference type="GO" id="GO:0043190">
    <property type="term" value="C:ATP-binding cassette (ABC) transporter complex"/>
    <property type="evidence" value="ECO:0007669"/>
    <property type="project" value="InterPro"/>
</dbReference>
<evidence type="ECO:0000256" key="2">
    <source>
        <dbReference type="ARBA" id="ARBA00022741"/>
    </source>
</evidence>
<dbReference type="RefSeq" id="WP_124327149.1">
    <property type="nucleotide sequence ID" value="NZ_BEXT01000001.1"/>
</dbReference>
<reference evidence="6" key="1">
    <citation type="submission" date="2017-11" db="EMBL/GenBank/DDBJ databases">
        <authorList>
            <person name="Watanabe M."/>
            <person name="Kojima H."/>
        </authorList>
    </citation>
    <scope>NUCLEOTIDE SEQUENCE [LARGE SCALE GENOMIC DNA]</scope>
    <source>
        <strain evidence="6">Tokyo 01</strain>
    </source>
</reference>
<dbReference type="PANTHER" id="PTHR42781:SF4">
    <property type="entry name" value="SPERMIDINE_PUTRESCINE IMPORT ATP-BINDING PROTEIN POTA"/>
    <property type="match status" value="1"/>
</dbReference>
<evidence type="ECO:0000259" key="4">
    <source>
        <dbReference type="PROSITE" id="PS50893"/>
    </source>
</evidence>
<sequence length="347" mass="38447">MIQIENLSIRLPGFVLRDICLHVTPGEFFTLLGPTGAGKTLILDALVGIIPVTGGHILINGREVTGLPPERREIGIVYQDNALFPHLSVGENIRYGLRYRQKDRRKTGLNTDKLTEWLGIRHLSERSVLNLSGGEKQRVALARALATEPSVLLLDEPLSALDPNFRADIRDRLRRLHRETGVTVLMVTHDFTEAHFLARRTAILNRGRIEQTGPVREVFQRPVNPFVADFVGMKNIFPATLKRNVASVGTLRICLAAGATGDCIAIRPEDIRVLPADSADGTENHFPGEVTAVSSHGIYCDLCMQARDVHFRAILPYREVVASDLREGSRVTIAFDPADVHVLRSQP</sequence>
<feature type="domain" description="ABC transporter" evidence="4">
    <location>
        <begin position="2"/>
        <end position="231"/>
    </location>
</feature>
<dbReference type="EMBL" id="BEXT01000001">
    <property type="protein sequence ID" value="GBC59652.1"/>
    <property type="molecule type" value="Genomic_DNA"/>
</dbReference>
<dbReference type="Gene3D" id="2.40.50.100">
    <property type="match status" value="1"/>
</dbReference>
<dbReference type="SUPFAM" id="SSF50331">
    <property type="entry name" value="MOP-like"/>
    <property type="match status" value="1"/>
</dbReference>
<dbReference type="GO" id="GO:0016887">
    <property type="term" value="F:ATP hydrolysis activity"/>
    <property type="evidence" value="ECO:0007669"/>
    <property type="project" value="InterPro"/>
</dbReference>
<dbReference type="InterPro" id="IPR003593">
    <property type="entry name" value="AAA+_ATPase"/>
</dbReference>
<dbReference type="InterPro" id="IPR027417">
    <property type="entry name" value="P-loop_NTPase"/>
</dbReference>
<proteinExistence type="predicted"/>
<organism evidence="5 6">
    <name type="scientific">Desulfonema ishimotonii</name>
    <dbReference type="NCBI Taxonomy" id="45657"/>
    <lineage>
        <taxon>Bacteria</taxon>
        <taxon>Pseudomonadati</taxon>
        <taxon>Thermodesulfobacteriota</taxon>
        <taxon>Desulfobacteria</taxon>
        <taxon>Desulfobacterales</taxon>
        <taxon>Desulfococcaceae</taxon>
        <taxon>Desulfonema</taxon>
    </lineage>
</organism>
<evidence type="ECO:0000256" key="1">
    <source>
        <dbReference type="ARBA" id="ARBA00022448"/>
    </source>
</evidence>
<keyword evidence="3" id="KW-0067">ATP-binding</keyword>
<keyword evidence="6" id="KW-1185">Reference proteome</keyword>
<gene>
    <name evidence="5" type="ORF">DENIS_0593</name>
</gene>
<dbReference type="Pfam" id="PF00005">
    <property type="entry name" value="ABC_tran"/>
    <property type="match status" value="1"/>
</dbReference>
<protein>
    <recommendedName>
        <fullName evidence="4">ABC transporter domain-containing protein</fullName>
    </recommendedName>
</protein>
<dbReference type="SUPFAM" id="SSF52540">
    <property type="entry name" value="P-loop containing nucleoside triphosphate hydrolases"/>
    <property type="match status" value="1"/>
</dbReference>
<evidence type="ECO:0000313" key="5">
    <source>
        <dbReference type="EMBL" id="GBC59652.1"/>
    </source>
</evidence>
<dbReference type="InterPro" id="IPR050093">
    <property type="entry name" value="ABC_SmlMolc_Importer"/>
</dbReference>
<dbReference type="GO" id="GO:0005524">
    <property type="term" value="F:ATP binding"/>
    <property type="evidence" value="ECO:0007669"/>
    <property type="project" value="UniProtKB-KW"/>
</dbReference>
<keyword evidence="2" id="KW-0547">Nucleotide-binding</keyword>
<dbReference type="InterPro" id="IPR008995">
    <property type="entry name" value="Mo/tungstate-bd_C_term_dom"/>
</dbReference>
<name>A0A401FRQ5_9BACT</name>
<dbReference type="PROSITE" id="PS00211">
    <property type="entry name" value="ABC_TRANSPORTER_1"/>
    <property type="match status" value="1"/>
</dbReference>
<dbReference type="PANTHER" id="PTHR42781">
    <property type="entry name" value="SPERMIDINE/PUTRESCINE IMPORT ATP-BINDING PROTEIN POTA"/>
    <property type="match status" value="1"/>
</dbReference>
<dbReference type="GO" id="GO:0022857">
    <property type="term" value="F:transmembrane transporter activity"/>
    <property type="evidence" value="ECO:0007669"/>
    <property type="project" value="InterPro"/>
</dbReference>
<reference evidence="6" key="2">
    <citation type="submission" date="2019-01" db="EMBL/GenBank/DDBJ databases">
        <title>Genome sequence of Desulfonema ishimotonii strain Tokyo 01.</title>
        <authorList>
            <person name="Fukui M."/>
        </authorList>
    </citation>
    <scope>NUCLEOTIDE SEQUENCE [LARGE SCALE GENOMIC DNA]</scope>
    <source>
        <strain evidence="6">Tokyo 01</strain>
    </source>
</reference>
<evidence type="ECO:0000313" key="6">
    <source>
        <dbReference type="Proteomes" id="UP000288096"/>
    </source>
</evidence>
<dbReference type="Pfam" id="PF08402">
    <property type="entry name" value="TOBE_2"/>
    <property type="match status" value="1"/>
</dbReference>
<dbReference type="Gene3D" id="3.40.50.300">
    <property type="entry name" value="P-loop containing nucleotide triphosphate hydrolases"/>
    <property type="match status" value="1"/>
</dbReference>
<dbReference type="AlphaFoldDB" id="A0A401FRQ5"/>